<dbReference type="RefSeq" id="WP_073008597.1">
    <property type="nucleotide sequence ID" value="NZ_FRBW01000001.1"/>
</dbReference>
<organism evidence="2 3">
    <name type="scientific">Roseibium suaedae</name>
    <dbReference type="NCBI Taxonomy" id="735517"/>
    <lineage>
        <taxon>Bacteria</taxon>
        <taxon>Pseudomonadati</taxon>
        <taxon>Pseudomonadota</taxon>
        <taxon>Alphaproteobacteria</taxon>
        <taxon>Hyphomicrobiales</taxon>
        <taxon>Stappiaceae</taxon>
        <taxon>Roseibium</taxon>
    </lineage>
</organism>
<evidence type="ECO:0000313" key="3">
    <source>
        <dbReference type="Proteomes" id="UP000186002"/>
    </source>
</evidence>
<gene>
    <name evidence="2" type="ORF">SAMN05444272_0592</name>
</gene>
<evidence type="ECO:0000313" key="2">
    <source>
        <dbReference type="EMBL" id="SHL43949.1"/>
    </source>
</evidence>
<keyword evidence="3" id="KW-1185">Reference proteome</keyword>
<feature type="signal peptide" evidence="1">
    <location>
        <begin position="1"/>
        <end position="26"/>
    </location>
</feature>
<reference evidence="2 3" key="1">
    <citation type="submission" date="2016-11" db="EMBL/GenBank/DDBJ databases">
        <authorList>
            <person name="Jaros S."/>
            <person name="Januszkiewicz K."/>
            <person name="Wedrychowicz H."/>
        </authorList>
    </citation>
    <scope>NUCLEOTIDE SEQUENCE [LARGE SCALE GENOMIC DNA]</scope>
    <source>
        <strain evidence="2 3">DSM 22153</strain>
    </source>
</reference>
<sequence>MTAGFIRRRVAAGSVLAMCAVFPHWAAADPAAPTVPAPAPALVESFSQLDAAWASAPLAFTAADFAQAPARGFGKYQPRGSAVFAPGETMTVYVQPVGYGFTSSDAGLSYDIQASYRLIMPSGQVLAAEDKFASIQGTSRSEDRQAFTSMTFTFEGLPEGAYSLETTFTDAASGKQGIITLPFEIKAAK</sequence>
<feature type="chain" id="PRO_5009923795" description="Bacterial spore germination immunoglobulin-like domain-containing protein" evidence="1">
    <location>
        <begin position="27"/>
        <end position="189"/>
    </location>
</feature>
<evidence type="ECO:0000256" key="1">
    <source>
        <dbReference type="SAM" id="SignalP"/>
    </source>
</evidence>
<protein>
    <recommendedName>
        <fullName evidence="4">Bacterial spore germination immunoglobulin-like domain-containing protein</fullName>
    </recommendedName>
</protein>
<keyword evidence="1" id="KW-0732">Signal</keyword>
<accession>A0A1M7ANG8</accession>
<evidence type="ECO:0008006" key="4">
    <source>
        <dbReference type="Google" id="ProtNLM"/>
    </source>
</evidence>
<dbReference type="OrthoDB" id="8444059at2"/>
<dbReference type="STRING" id="735517.SAMN05444272_0592"/>
<dbReference type="Proteomes" id="UP000186002">
    <property type="component" value="Unassembled WGS sequence"/>
</dbReference>
<name>A0A1M7ANG8_9HYPH</name>
<dbReference type="AlphaFoldDB" id="A0A1M7ANG8"/>
<proteinExistence type="predicted"/>
<dbReference type="EMBL" id="FRBW01000001">
    <property type="protein sequence ID" value="SHL43949.1"/>
    <property type="molecule type" value="Genomic_DNA"/>
</dbReference>